<proteinExistence type="predicted"/>
<name>A0A5B9E8T2_9GAMM</name>
<dbReference type="KEGG" id="rgl:CS053_16620"/>
<evidence type="ECO:0000313" key="1">
    <source>
        <dbReference type="EMBL" id="QEE26506.1"/>
    </source>
</evidence>
<dbReference type="EMBL" id="CP042807">
    <property type="protein sequence ID" value="QEE26506.1"/>
    <property type="molecule type" value="Genomic_DNA"/>
</dbReference>
<reference evidence="1 2" key="1">
    <citation type="submission" date="2019-08" db="EMBL/GenBank/DDBJ databases">
        <title>Complete genome sequence of Rhodanobacter glycinis strain T01E-68 isolated from tomato root.</title>
        <authorList>
            <person name="Weon H.-Y."/>
            <person name="Lee S.A."/>
        </authorList>
    </citation>
    <scope>NUCLEOTIDE SEQUENCE [LARGE SCALE GENOMIC DNA]</scope>
    <source>
        <strain evidence="1 2">T01E-68</strain>
    </source>
</reference>
<dbReference type="Proteomes" id="UP000321807">
    <property type="component" value="Chromosome"/>
</dbReference>
<sequence length="151" mass="14992">MAFAGDDLGARAGVKAKPGEIVLLRDVATRPAYRQPLSPGMALFVNPSPRQQIDNSLGLGHGELSDADVANLGATPRQGNTAIGRVLDRALGTNLGHSASGNSGMVARNGVSNVVGGSTGSIGSATRGIGDQVTGALSQLPLSTAAAGIGH</sequence>
<organism evidence="1 2">
    <name type="scientific">Rhodanobacter glycinis</name>
    <dbReference type="NCBI Taxonomy" id="582702"/>
    <lineage>
        <taxon>Bacteria</taxon>
        <taxon>Pseudomonadati</taxon>
        <taxon>Pseudomonadota</taxon>
        <taxon>Gammaproteobacteria</taxon>
        <taxon>Lysobacterales</taxon>
        <taxon>Rhodanobacteraceae</taxon>
        <taxon>Rhodanobacter</taxon>
    </lineage>
</organism>
<accession>A0A5B9E8T2</accession>
<gene>
    <name evidence="1" type="ORF">CS053_16620</name>
</gene>
<evidence type="ECO:0000313" key="2">
    <source>
        <dbReference type="Proteomes" id="UP000321807"/>
    </source>
</evidence>
<protein>
    <submittedName>
        <fullName evidence="1">Uncharacterized protein</fullName>
    </submittedName>
</protein>
<dbReference type="AlphaFoldDB" id="A0A5B9E8T2"/>